<dbReference type="STRING" id="47864.GA0070560_11972"/>
<dbReference type="EMBL" id="FMDN01000019">
    <property type="protein sequence ID" value="SCG63994.1"/>
    <property type="molecule type" value="Genomic_DNA"/>
</dbReference>
<keyword evidence="3" id="KW-1185">Reference proteome</keyword>
<reference evidence="3" key="1">
    <citation type="submission" date="2016-06" db="EMBL/GenBank/DDBJ databases">
        <authorList>
            <person name="Varghese N."/>
        </authorList>
    </citation>
    <scope>NUCLEOTIDE SEQUENCE [LARGE SCALE GENOMIC DNA]</scope>
    <source>
        <strain evidence="3">DSM 43171</strain>
    </source>
</reference>
<protein>
    <submittedName>
        <fullName evidence="2">Uncharacterized protein</fullName>
    </submittedName>
</protein>
<organism evidence="2 3">
    <name type="scientific">Micromonospora halophytica</name>
    <dbReference type="NCBI Taxonomy" id="47864"/>
    <lineage>
        <taxon>Bacteria</taxon>
        <taxon>Bacillati</taxon>
        <taxon>Actinomycetota</taxon>
        <taxon>Actinomycetes</taxon>
        <taxon>Micromonosporales</taxon>
        <taxon>Micromonosporaceae</taxon>
        <taxon>Micromonospora</taxon>
    </lineage>
</organism>
<evidence type="ECO:0000256" key="1">
    <source>
        <dbReference type="SAM" id="MobiDB-lite"/>
    </source>
</evidence>
<gene>
    <name evidence="2" type="ORF">GA0070560_11972</name>
</gene>
<evidence type="ECO:0000313" key="3">
    <source>
        <dbReference type="Proteomes" id="UP000199408"/>
    </source>
</evidence>
<dbReference type="Proteomes" id="UP000199408">
    <property type="component" value="Unassembled WGS sequence"/>
</dbReference>
<proteinExistence type="predicted"/>
<feature type="region of interest" description="Disordered" evidence="1">
    <location>
        <begin position="241"/>
        <end position="266"/>
    </location>
</feature>
<evidence type="ECO:0000313" key="2">
    <source>
        <dbReference type="EMBL" id="SCG63994.1"/>
    </source>
</evidence>
<dbReference type="RefSeq" id="WP_091300874.1">
    <property type="nucleotide sequence ID" value="NZ_FMDN01000019.1"/>
</dbReference>
<name>A0A1C5J099_9ACTN</name>
<sequence length="922" mass="100270">MADPYLSDEHRAYLEAHAVDPDQALAAGHVRSLLTRDDLAQIPSEWQAGIGRYIPENGGLLFVWTGPTGAVNVQLRPDEDKRPLDESGEPMKYVYQAKRPPVLWAVREVENPVGVILPEGSKQCLVAARYAPEGYSVYGMAGCWGFREKDGDASLPIPDLEVVDGLPVKVILDADFTTNPNVWRAADQLQAALKAEGAELIEWVKLPAGGKAGLDDYLAKRTHERRARVFGMLLSEASAKNLPNRAPTAPRKKDGPPKPPKPTGDRAVVVVSGDPLNVINEISSGMAVKFSGTRLFCHGDHISELVTADRKPARLEPVDSGRFGDVLQQAVQTVREVVGRDGSVSYVPAWPDQKAMAAVLSRVEAFAPLTRLATAPFVRADGTVVTEPGYDPDSEVMLMPDGELAGLEIPEHPSMEEVATARKLILEDWLGDFPFETQADRANALALILTPTIRGLVDVVPLAVLDGSRMGVGKGKVVETMLWVYTGRSAPLTSMPENEELRKKITASFREGRQFMIFDEAHTVEGEALAQALTASIWEDRILGVSKNGTFPNTATWVSLGNNVEVKGDITRRAYRISLKPNHDDPENRPADSFRHPNLERWVRENRRELLAAVLTLARAWFAAGKPRMPRPAVFGSFTEWELVVGGILSHAGVPDFLVGREEWAKGSSPESDWWAGHFFWLSETFGTEGFTVQDVVNAARKNPERFQGPPGLLKPHDEAFPGRLPYAYRSQKGRPEAGMVLDHIGTARGKVTRWTLRTESRFSSDSSSPPGGDGGDGGDVSALTYGSKTAMRLGDDTATGDQARCTPRESGEEMSSISSIPSGPPVDWVPSNSGDTVAGRVIELSKVEDDFAGDFPVAVLRTRTGLVRITGSPPFLRRALADAAPEVGDAIVVKFLGERPINGDPHRKAGQYRVVKKTGAA</sequence>
<dbReference type="AlphaFoldDB" id="A0A1C5J099"/>
<accession>A0A1C5J099</accession>
<feature type="region of interest" description="Disordered" evidence="1">
    <location>
        <begin position="756"/>
        <end position="829"/>
    </location>
</feature>
<dbReference type="OrthoDB" id="123525at2"/>